<comment type="caution">
    <text evidence="3">The sequence shown here is derived from an EMBL/GenBank/DDBJ whole genome shotgun (WGS) entry which is preliminary data.</text>
</comment>
<dbReference type="SUPFAM" id="SSF46934">
    <property type="entry name" value="UBA-like"/>
    <property type="match status" value="1"/>
</dbReference>
<sequence>MRKIREASNQASRSSSSTVSNTGQTTGQRIVTPGLSNPSLTILPTDRFSETEVEEIVALGFTREQAIVELRRFNGDKTQATVALFAKSLKF</sequence>
<feature type="compositionally biased region" description="Low complexity" evidence="1">
    <location>
        <begin position="7"/>
        <end position="27"/>
    </location>
</feature>
<organism evidence="3 4">
    <name type="scientific">Euphydryas editha</name>
    <name type="common">Edith's checkerspot</name>
    <dbReference type="NCBI Taxonomy" id="104508"/>
    <lineage>
        <taxon>Eukaryota</taxon>
        <taxon>Metazoa</taxon>
        <taxon>Ecdysozoa</taxon>
        <taxon>Arthropoda</taxon>
        <taxon>Hexapoda</taxon>
        <taxon>Insecta</taxon>
        <taxon>Pterygota</taxon>
        <taxon>Neoptera</taxon>
        <taxon>Endopterygota</taxon>
        <taxon>Lepidoptera</taxon>
        <taxon>Glossata</taxon>
        <taxon>Ditrysia</taxon>
        <taxon>Papilionoidea</taxon>
        <taxon>Nymphalidae</taxon>
        <taxon>Nymphalinae</taxon>
        <taxon>Euphydryas</taxon>
    </lineage>
</organism>
<proteinExistence type="predicted"/>
<accession>A0AAU9UVA7</accession>
<dbReference type="EMBL" id="CAKOGL010000026">
    <property type="protein sequence ID" value="CAH2103088.1"/>
    <property type="molecule type" value="Genomic_DNA"/>
</dbReference>
<keyword evidence="4" id="KW-1185">Reference proteome</keyword>
<evidence type="ECO:0000256" key="1">
    <source>
        <dbReference type="SAM" id="MobiDB-lite"/>
    </source>
</evidence>
<feature type="region of interest" description="Disordered" evidence="1">
    <location>
        <begin position="1"/>
        <end position="43"/>
    </location>
</feature>
<dbReference type="AlphaFoldDB" id="A0AAU9UVA7"/>
<protein>
    <recommendedName>
        <fullName evidence="2">UBA domain-containing protein</fullName>
    </recommendedName>
</protein>
<evidence type="ECO:0000259" key="2">
    <source>
        <dbReference type="PROSITE" id="PS50030"/>
    </source>
</evidence>
<dbReference type="Proteomes" id="UP001153954">
    <property type="component" value="Unassembled WGS sequence"/>
</dbReference>
<name>A0AAU9UVA7_EUPED</name>
<dbReference type="InterPro" id="IPR009060">
    <property type="entry name" value="UBA-like_sf"/>
</dbReference>
<reference evidence="3" key="1">
    <citation type="submission" date="2022-03" db="EMBL/GenBank/DDBJ databases">
        <authorList>
            <person name="Tunstrom K."/>
        </authorList>
    </citation>
    <scope>NUCLEOTIDE SEQUENCE</scope>
</reference>
<feature type="domain" description="UBA" evidence="2">
    <location>
        <begin position="47"/>
        <end position="87"/>
    </location>
</feature>
<evidence type="ECO:0000313" key="3">
    <source>
        <dbReference type="EMBL" id="CAH2103088.1"/>
    </source>
</evidence>
<evidence type="ECO:0000313" key="4">
    <source>
        <dbReference type="Proteomes" id="UP001153954"/>
    </source>
</evidence>
<dbReference type="InterPro" id="IPR015940">
    <property type="entry name" value="UBA"/>
</dbReference>
<gene>
    <name evidence="3" type="ORF">EEDITHA_LOCUS17640</name>
</gene>
<dbReference type="Gene3D" id="1.10.8.10">
    <property type="entry name" value="DNA helicase RuvA subunit, C-terminal domain"/>
    <property type="match status" value="1"/>
</dbReference>
<dbReference type="PROSITE" id="PS50030">
    <property type="entry name" value="UBA"/>
    <property type="match status" value="1"/>
</dbReference>